<dbReference type="EMBL" id="NHMP01000013">
    <property type="protein sequence ID" value="OXE44348.1"/>
    <property type="molecule type" value="Genomic_DNA"/>
</dbReference>
<protein>
    <submittedName>
        <fullName evidence="7">MurR/RpiR family transcriptional regulator</fullName>
    </submittedName>
</protein>
<dbReference type="PANTHER" id="PTHR30514">
    <property type="entry name" value="GLUCOKINASE"/>
    <property type="match status" value="1"/>
</dbReference>
<dbReference type="PROSITE" id="PS51464">
    <property type="entry name" value="SIS"/>
    <property type="match status" value="1"/>
</dbReference>
<dbReference type="PROSITE" id="PS51071">
    <property type="entry name" value="HTH_RPIR"/>
    <property type="match status" value="1"/>
</dbReference>
<dbReference type="PANTHER" id="PTHR30514:SF18">
    <property type="entry name" value="RPIR-FAMILY TRANSCRIPTIONAL REGULATOR"/>
    <property type="match status" value="1"/>
</dbReference>
<dbReference type="Gene3D" id="1.10.10.10">
    <property type="entry name" value="Winged helix-like DNA-binding domain superfamily/Winged helix DNA-binding domain"/>
    <property type="match status" value="1"/>
</dbReference>
<dbReference type="InterPro" id="IPR000281">
    <property type="entry name" value="HTH_RpiR"/>
</dbReference>
<dbReference type="GO" id="GO:0097367">
    <property type="term" value="F:carbohydrate derivative binding"/>
    <property type="evidence" value="ECO:0007669"/>
    <property type="project" value="InterPro"/>
</dbReference>
<dbReference type="InterPro" id="IPR001347">
    <property type="entry name" value="SIS_dom"/>
</dbReference>
<proteinExistence type="predicted"/>
<dbReference type="CDD" id="cd05013">
    <property type="entry name" value="SIS_RpiR"/>
    <property type="match status" value="1"/>
</dbReference>
<dbReference type="SUPFAM" id="SSF46689">
    <property type="entry name" value="Homeodomain-like"/>
    <property type="match status" value="1"/>
</dbReference>
<dbReference type="RefSeq" id="WP_066591670.1">
    <property type="nucleotide sequence ID" value="NZ_CAJTBZ010000029.1"/>
</dbReference>
<keyword evidence="8" id="KW-1185">Reference proteome</keyword>
<accession>A0A227KD19</accession>
<organism evidence="7 8">
    <name type="scientific">Turicimonas muris</name>
    <dbReference type="NCBI Taxonomy" id="1796652"/>
    <lineage>
        <taxon>Bacteria</taxon>
        <taxon>Pseudomonadati</taxon>
        <taxon>Pseudomonadota</taxon>
        <taxon>Betaproteobacteria</taxon>
        <taxon>Burkholderiales</taxon>
        <taxon>Sutterellaceae</taxon>
        <taxon>Turicimonas</taxon>
    </lineage>
</organism>
<dbReference type="GO" id="GO:0003700">
    <property type="term" value="F:DNA-binding transcription factor activity"/>
    <property type="evidence" value="ECO:0007669"/>
    <property type="project" value="InterPro"/>
</dbReference>
<dbReference type="GO" id="GO:0003677">
    <property type="term" value="F:DNA binding"/>
    <property type="evidence" value="ECO:0007669"/>
    <property type="project" value="UniProtKB-KW"/>
</dbReference>
<evidence type="ECO:0000256" key="4">
    <source>
        <dbReference type="ARBA" id="ARBA00023163"/>
    </source>
</evidence>
<dbReference type="Gene3D" id="3.40.50.10490">
    <property type="entry name" value="Glucose-6-phosphate isomerase like protein, domain 1"/>
    <property type="match status" value="1"/>
</dbReference>
<dbReference type="AlphaFoldDB" id="A0A227KD19"/>
<dbReference type="GO" id="GO:0006096">
    <property type="term" value="P:glycolytic process"/>
    <property type="evidence" value="ECO:0007669"/>
    <property type="project" value="UniProtKB-KW"/>
</dbReference>
<dbReference type="GeneID" id="78363548"/>
<dbReference type="InterPro" id="IPR035472">
    <property type="entry name" value="RpiR-like_SIS"/>
</dbReference>
<evidence type="ECO:0000259" key="6">
    <source>
        <dbReference type="PROSITE" id="PS51464"/>
    </source>
</evidence>
<evidence type="ECO:0000256" key="2">
    <source>
        <dbReference type="ARBA" id="ARBA00023125"/>
    </source>
</evidence>
<name>A0A227KD19_9BURK</name>
<sequence>MENKENQEIGIGKIPAFIRKIEAKIPELSRQHKQVANYLIHNLIHASYLNTAQLAEEAGVSPATVVRFATEMGYKGFPDMKKELRWTAQVSLEGKAVLEVDPQKSSNALQTSISVAQQMLQNLADNRDDVAFSQAVNLIFQARKVVVFGHKASFGVAAHCAYVLSKVHFDVSHVLGTNSFDSFSKLDDLDHQDVAVVFMVIQYPTATLNLMRMLAKRGVKIVLVSDFKTVPEASLASVALLVSISFVGCFDVVTPLLVVADALAYGVYRKDEEKAKRRLLRFNRFNEEDQAFRQVCRFAD</sequence>
<keyword evidence="1" id="KW-0805">Transcription regulation</keyword>
<dbReference type="InterPro" id="IPR047640">
    <property type="entry name" value="RpiR-like"/>
</dbReference>
<reference evidence="8" key="1">
    <citation type="submission" date="2017-05" db="EMBL/GenBank/DDBJ databases">
        <title>Improved OligoMM genomes.</title>
        <authorList>
            <person name="Garzetti D."/>
        </authorList>
    </citation>
    <scope>NUCLEOTIDE SEQUENCE [LARGE SCALE GENOMIC DNA]</scope>
    <source>
        <strain evidence="8">YL45</strain>
    </source>
</reference>
<evidence type="ECO:0000313" key="8">
    <source>
        <dbReference type="Proteomes" id="UP000214610"/>
    </source>
</evidence>
<evidence type="ECO:0000259" key="5">
    <source>
        <dbReference type="PROSITE" id="PS51071"/>
    </source>
</evidence>
<dbReference type="SUPFAM" id="SSF53697">
    <property type="entry name" value="SIS domain"/>
    <property type="match status" value="1"/>
</dbReference>
<evidence type="ECO:0000256" key="3">
    <source>
        <dbReference type="ARBA" id="ARBA00023152"/>
    </source>
</evidence>
<dbReference type="Pfam" id="PF01418">
    <property type="entry name" value="HTH_6"/>
    <property type="match status" value="1"/>
</dbReference>
<keyword evidence="4" id="KW-0804">Transcription</keyword>
<dbReference type="InterPro" id="IPR046348">
    <property type="entry name" value="SIS_dom_sf"/>
</dbReference>
<keyword evidence="3" id="KW-0324">Glycolysis</keyword>
<feature type="domain" description="SIS" evidence="6">
    <location>
        <begin position="135"/>
        <end position="273"/>
    </location>
</feature>
<feature type="domain" description="HTH rpiR-type" evidence="5">
    <location>
        <begin position="15"/>
        <end position="91"/>
    </location>
</feature>
<evidence type="ECO:0000256" key="1">
    <source>
        <dbReference type="ARBA" id="ARBA00023015"/>
    </source>
</evidence>
<gene>
    <name evidence="7" type="ORF">ADH67_12550</name>
</gene>
<dbReference type="InterPro" id="IPR036388">
    <property type="entry name" value="WH-like_DNA-bd_sf"/>
</dbReference>
<keyword evidence="2" id="KW-0238">DNA-binding</keyword>
<evidence type="ECO:0000313" key="7">
    <source>
        <dbReference type="EMBL" id="OXE44348.1"/>
    </source>
</evidence>
<comment type="caution">
    <text evidence="7">The sequence shown here is derived from an EMBL/GenBank/DDBJ whole genome shotgun (WGS) entry which is preliminary data.</text>
</comment>
<dbReference type="Pfam" id="PF01380">
    <property type="entry name" value="SIS"/>
    <property type="match status" value="1"/>
</dbReference>
<dbReference type="InterPro" id="IPR009057">
    <property type="entry name" value="Homeodomain-like_sf"/>
</dbReference>
<dbReference type="Proteomes" id="UP000214610">
    <property type="component" value="Unassembled WGS sequence"/>
</dbReference>